<dbReference type="AlphaFoldDB" id="M9RTQ2"/>
<reference evidence="2 3" key="1">
    <citation type="journal article" date="2013" name="PLoS ONE">
        <title>Poles Apart: Arctic and Antarctic Octadecabacter strains Share High Genome Plasticity and a New Type of Xanthorhodopsin.</title>
        <authorList>
            <person name="Vollmers J."/>
            <person name="Voget S."/>
            <person name="Dietrich S."/>
            <person name="Gollnow K."/>
            <person name="Smits M."/>
            <person name="Meyer K."/>
            <person name="Brinkhoff T."/>
            <person name="Simon M."/>
            <person name="Daniel R."/>
        </authorList>
    </citation>
    <scope>NUCLEOTIDE SEQUENCE [LARGE SCALE GENOMIC DNA]</scope>
    <source>
        <strain evidence="2 3">238</strain>
    </source>
</reference>
<accession>M9RTQ2</accession>
<dbReference type="InterPro" id="IPR011604">
    <property type="entry name" value="PDDEXK-like_dom_sf"/>
</dbReference>
<dbReference type="eggNOG" id="COG2887">
    <property type="taxonomic scope" value="Bacteria"/>
</dbReference>
<gene>
    <name evidence="2" type="ORF">OA238_c39470</name>
</gene>
<dbReference type="HOGENOM" id="CLU_334605_0_0_5"/>
<dbReference type="STRING" id="391616.OA238_c39470"/>
<organism evidence="2 3">
    <name type="scientific">Octadecabacter arcticus 238</name>
    <dbReference type="NCBI Taxonomy" id="391616"/>
    <lineage>
        <taxon>Bacteria</taxon>
        <taxon>Pseudomonadati</taxon>
        <taxon>Pseudomonadota</taxon>
        <taxon>Alphaproteobacteria</taxon>
        <taxon>Rhodobacterales</taxon>
        <taxon>Roseobacteraceae</taxon>
        <taxon>Octadecabacter</taxon>
    </lineage>
</organism>
<protein>
    <recommendedName>
        <fullName evidence="1">PD-(D/E)XK endonuclease-like domain-containing protein</fullName>
    </recommendedName>
</protein>
<proteinExistence type="predicted"/>
<evidence type="ECO:0000259" key="1">
    <source>
        <dbReference type="Pfam" id="PF12705"/>
    </source>
</evidence>
<dbReference type="SUPFAM" id="SSF52540">
    <property type="entry name" value="P-loop containing nucleoside triphosphate hydrolases"/>
    <property type="match status" value="1"/>
</dbReference>
<evidence type="ECO:0000313" key="3">
    <source>
        <dbReference type="Proteomes" id="UP000004688"/>
    </source>
</evidence>
<dbReference type="RefSeq" id="WP_015496867.1">
    <property type="nucleotide sequence ID" value="NC_020908.1"/>
</dbReference>
<dbReference type="EMBL" id="CP003742">
    <property type="protein sequence ID" value="AGI73886.1"/>
    <property type="molecule type" value="Genomic_DNA"/>
</dbReference>
<feature type="domain" description="PD-(D/E)XK endonuclease-like" evidence="1">
    <location>
        <begin position="599"/>
        <end position="802"/>
    </location>
</feature>
<dbReference type="Proteomes" id="UP000004688">
    <property type="component" value="Chromosome"/>
</dbReference>
<dbReference type="InterPro" id="IPR027417">
    <property type="entry name" value="P-loop_NTPase"/>
</dbReference>
<dbReference type="KEGG" id="oar:OA238_c39470"/>
<dbReference type="Gene3D" id="3.90.320.10">
    <property type="match status" value="1"/>
</dbReference>
<dbReference type="InterPro" id="IPR038726">
    <property type="entry name" value="PDDEXK_AddAB-type"/>
</dbReference>
<keyword evidence="3" id="KW-1185">Reference proteome</keyword>
<dbReference type="OrthoDB" id="5401254at2"/>
<dbReference type="Pfam" id="PF12705">
    <property type="entry name" value="PDDEXK_1"/>
    <property type="match status" value="1"/>
</dbReference>
<evidence type="ECO:0000313" key="2">
    <source>
        <dbReference type="EMBL" id="AGI73886.1"/>
    </source>
</evidence>
<name>M9RTQ2_9RHOB</name>
<sequence>MNGLEPLMTVHAGTGAFRAITPDLLAEIYLAPRPQGIDLNSVLADAAFPWSASMIVAPVETATAVSTALRSLAVATHGLRPGEVGLDALDRDSRLYKHLAALCDLWRQAPAALPEDLQVYAHVLSCAAEDALEPLPLVVGDPCTFASPLEGRLHAQLLDHHGLASEEFRGEWAARCAPLLIGAAEGTSLWRAQQGLTGAFIPSGPLDDTMAFFALRDEAEEADFAAARAQRMIDQNVSPEDIGLLVPNEVGYFAQLRRAFANVGIPLSGLPTQPSRRDIAGETLLQLLLCFQAPAPAMALASLYISPLLPWPAETGLQLSREVMKGRFEPFAARSLTGRPQRFYKLVRSNIEQSPLGVLQALEQAAQLLTDVTELREDVAAFRSKLGTMRAQLAQSRSLDWAALYRVATPTTPKPSPSEAFVEGVSVFTEATMPWRPARHLIAMGMSGNRWPRAVSASPLFLDGELQLLHEKTGLRVETRGDALARRLEKLRRQLLCASGSVTLLRPVFAPNGSRQAPAAALSLVARTVGNGDKGTEGAEVLIHDLRALPRDRWPFEHRVVVASMDALTSAVPDDGVLRLGHDLLRRRLLDDGRMRPQSPSRLETLMVSPLAWSLSVFGAEPVTWAPDGLNVMVAGTIAHDVLEFLFPKDVALPDHDQIEAEVPELLASAIRKYAPFLQRSIWAVEREGLLRDIRTAAHAWRNTLAGLDARVIDNEIGLQGEALGILLRGRADCLLQLADGSLLVVDHKKSGTPKRRARLEAGWDLQLGLYREMLKRPEKTGEVLEAALAGNPKIGVAYHLINDQGVLLEGLEPPAGVVTVVDGEISAQAMDLLIKRLAEVEAGMIGLNSEDDRKFFEKTANLAPYALDASPIVSRFMMPGTETDDSMEDIDD</sequence>